<dbReference type="Gene3D" id="3.90.550.10">
    <property type="entry name" value="Spore Coat Polysaccharide Biosynthesis Protein SpsA, Chain A"/>
    <property type="match status" value="1"/>
</dbReference>
<comment type="similarity">
    <text evidence="1">Belongs to the glycosyltransferase 2 family.</text>
</comment>
<dbReference type="PANTHER" id="PTHR43179">
    <property type="entry name" value="RHAMNOSYLTRANSFERASE WBBL"/>
    <property type="match status" value="1"/>
</dbReference>
<evidence type="ECO:0000256" key="1">
    <source>
        <dbReference type="ARBA" id="ARBA00006739"/>
    </source>
</evidence>
<evidence type="ECO:0000313" key="6">
    <source>
        <dbReference type="EMBL" id="NJC25831.1"/>
    </source>
</evidence>
<accession>A0ABX0X988</accession>
<dbReference type="InterPro" id="IPR027791">
    <property type="entry name" value="Galactosyl_T_C"/>
</dbReference>
<dbReference type="Proteomes" id="UP000770785">
    <property type="component" value="Unassembled WGS sequence"/>
</dbReference>
<sequence length="288" mass="32031">MLQPTVSLLTIVKGRRQNLHNLVRGVAALTRVPGELVVVHMNEPTDPDLPDPGCPLREVSIVSIGSDKLPIARARNHAAKMATGDILVFLDVDCIPAPDYLANLVPAVQATRGLVMGSPHYLPAGSARADWTTAELTRLAIPHPLLPEPPRGGVLAGQPYQLFWSLCFGLYRETFEQIGGFDESFHGYGGEDTDFAFVARAAGIPFFVVDARCYHQYHPTCTPPFNHLENIVTNANVFREKWGLWAMENWLTVFEQHGYVRWTEDELRVLRLPTQEVIDAHQSTDPFA</sequence>
<dbReference type="Pfam" id="PF00535">
    <property type="entry name" value="Glycos_transf_2"/>
    <property type="match status" value="1"/>
</dbReference>
<evidence type="ECO:0000259" key="5">
    <source>
        <dbReference type="Pfam" id="PF02709"/>
    </source>
</evidence>
<name>A0ABX0X988_9BACT</name>
<evidence type="ECO:0000313" key="7">
    <source>
        <dbReference type="Proteomes" id="UP000770785"/>
    </source>
</evidence>
<dbReference type="InterPro" id="IPR001173">
    <property type="entry name" value="Glyco_trans_2-like"/>
</dbReference>
<keyword evidence="7" id="KW-1185">Reference proteome</keyword>
<dbReference type="PANTHER" id="PTHR43179:SF12">
    <property type="entry name" value="GALACTOFURANOSYLTRANSFERASE GLFT2"/>
    <property type="match status" value="1"/>
</dbReference>
<feature type="domain" description="Galactosyltransferase C-terminal" evidence="5">
    <location>
        <begin position="159"/>
        <end position="218"/>
    </location>
</feature>
<dbReference type="EMBL" id="JAATJH010000002">
    <property type="protein sequence ID" value="NJC25831.1"/>
    <property type="molecule type" value="Genomic_DNA"/>
</dbReference>
<dbReference type="SUPFAM" id="SSF53448">
    <property type="entry name" value="Nucleotide-diphospho-sugar transferases"/>
    <property type="match status" value="1"/>
</dbReference>
<feature type="domain" description="Glycosyltransferase 2-like" evidence="4">
    <location>
        <begin position="71"/>
        <end position="135"/>
    </location>
</feature>
<keyword evidence="3" id="KW-0808">Transferase</keyword>
<evidence type="ECO:0000259" key="4">
    <source>
        <dbReference type="Pfam" id="PF00535"/>
    </source>
</evidence>
<dbReference type="RefSeq" id="WP_168036607.1">
    <property type="nucleotide sequence ID" value="NZ_JAATJH010000002.1"/>
</dbReference>
<comment type="caution">
    <text evidence="6">The sequence shown here is derived from an EMBL/GenBank/DDBJ whole genome shotgun (WGS) entry which is preliminary data.</text>
</comment>
<gene>
    <name evidence="6" type="ORF">GGR27_001330</name>
</gene>
<dbReference type="InterPro" id="IPR029044">
    <property type="entry name" value="Nucleotide-diphossugar_trans"/>
</dbReference>
<proteinExistence type="inferred from homology"/>
<evidence type="ECO:0000256" key="2">
    <source>
        <dbReference type="ARBA" id="ARBA00022676"/>
    </source>
</evidence>
<dbReference type="Pfam" id="PF02709">
    <property type="entry name" value="Glyco_transf_7C"/>
    <property type="match status" value="1"/>
</dbReference>
<reference evidence="6 7" key="1">
    <citation type="submission" date="2020-03" db="EMBL/GenBank/DDBJ databases">
        <title>Genomic Encyclopedia of Type Strains, Phase IV (KMG-IV): sequencing the most valuable type-strain genomes for metagenomic binning, comparative biology and taxonomic classification.</title>
        <authorList>
            <person name="Goeker M."/>
        </authorList>
    </citation>
    <scope>NUCLEOTIDE SEQUENCE [LARGE SCALE GENOMIC DNA]</scope>
    <source>
        <strain evidence="6 7">DSM 105096</strain>
    </source>
</reference>
<protein>
    <submittedName>
        <fullName evidence="6">GT2 family glycosyltransferase</fullName>
    </submittedName>
</protein>
<organism evidence="6 7">
    <name type="scientific">Neolewinella antarctica</name>
    <dbReference type="NCBI Taxonomy" id="442734"/>
    <lineage>
        <taxon>Bacteria</taxon>
        <taxon>Pseudomonadati</taxon>
        <taxon>Bacteroidota</taxon>
        <taxon>Saprospiria</taxon>
        <taxon>Saprospirales</taxon>
        <taxon>Lewinellaceae</taxon>
        <taxon>Neolewinella</taxon>
    </lineage>
</organism>
<evidence type="ECO:0000256" key="3">
    <source>
        <dbReference type="ARBA" id="ARBA00022679"/>
    </source>
</evidence>
<keyword evidence="2" id="KW-0328">Glycosyltransferase</keyword>